<sequence>MATANFDLSTTILRSKKIEASVLYQGIVHSFNPVNNLELKVLLASPSAYSANPKTKSLNAPMLIGSVIPLVTAVHTRGTVRILISGSLSMFSDRFFRSEVQKENISTRHEKSGHEQFLFEYERLGYTSVSLTRQIPLRPLEMNSIPPPQNNLGWCIHAAIKSSSLEDHISCKQHRHKEGTIVCPESYYCTWLENYKYVCFHFGGVSTLQILTCVHKSVHQREGIVLIALLQRYKVIADFLQVVASKKDQTQFWANPSTPYSLIHVAEFVEAIRQFRYGNSIKTNPISSPHMPQPSSSHDLSLPTMKVRRSGLHSRSNGNRSSNAASLNIGGLSSRHNGSNVTLVASYAPILMTVESVAATSTLLLRFLLATMQMQISNLGVDSDVSRSASVTCTRNLRALRSATKCRGSLWIWGSKITVDYVCKGRRSCHTNLLQSPGFANVFDNCECHFWRKVIAKDSLKPAKEPLPFLSGQTIPGGLPMLQKFSYKDAKKATNNFSIVVGQGGFAIVYKAQFTNDLVVAVKRMNKVLEQAEDEFCRETELLTRLHNRHLATLRGFCFEKKERFLLYEYMENGSLKNYLHSLAITPLRLRSRISYY</sequence>
<evidence type="ECO:0000256" key="3">
    <source>
        <dbReference type="ARBA" id="ARBA00022840"/>
    </source>
</evidence>
<keyword evidence="8" id="KW-1185">Reference proteome</keyword>
<reference evidence="7" key="1">
    <citation type="submission" date="2023-05" db="EMBL/GenBank/DDBJ databases">
        <title>Nepenthes gracilis genome sequencing.</title>
        <authorList>
            <person name="Fukushima K."/>
        </authorList>
    </citation>
    <scope>NUCLEOTIDE SEQUENCE</scope>
    <source>
        <strain evidence="7">SING2019-196</strain>
    </source>
</reference>
<evidence type="ECO:0000256" key="5">
    <source>
        <dbReference type="SAM" id="MobiDB-lite"/>
    </source>
</evidence>
<keyword evidence="1" id="KW-0723">Serine/threonine-protein kinase</keyword>
<dbReference type="EMBL" id="BSYO01000010">
    <property type="protein sequence ID" value="GMH10724.1"/>
    <property type="molecule type" value="Genomic_DNA"/>
</dbReference>
<dbReference type="InterPro" id="IPR017441">
    <property type="entry name" value="Protein_kinase_ATP_BS"/>
</dbReference>
<evidence type="ECO:0000256" key="2">
    <source>
        <dbReference type="ARBA" id="ARBA00022741"/>
    </source>
</evidence>
<gene>
    <name evidence="7" type="ORF">Nepgr_012565</name>
</gene>
<protein>
    <recommendedName>
        <fullName evidence="6">Protein kinase domain-containing protein</fullName>
    </recommendedName>
</protein>
<evidence type="ECO:0000259" key="6">
    <source>
        <dbReference type="PROSITE" id="PS50011"/>
    </source>
</evidence>
<keyword evidence="3 4" id="KW-0067">ATP-binding</keyword>
<dbReference type="InterPro" id="IPR000719">
    <property type="entry name" value="Prot_kinase_dom"/>
</dbReference>
<feature type="compositionally biased region" description="Low complexity" evidence="5">
    <location>
        <begin position="313"/>
        <end position="327"/>
    </location>
</feature>
<dbReference type="PROSITE" id="PS50011">
    <property type="entry name" value="PROTEIN_KINASE_DOM"/>
    <property type="match status" value="1"/>
</dbReference>
<dbReference type="InterPro" id="IPR055457">
    <property type="entry name" value="OST48_N"/>
</dbReference>
<dbReference type="FunFam" id="3.30.200.20:FF:000521">
    <property type="entry name" value="Protein kinase superfamily protein"/>
    <property type="match status" value="1"/>
</dbReference>
<comment type="caution">
    <text evidence="7">The sequence shown here is derived from an EMBL/GenBank/DDBJ whole genome shotgun (WGS) entry which is preliminary data.</text>
</comment>
<dbReference type="PANTHER" id="PTHR47989:SF36">
    <property type="entry name" value="PROTEIN KINASE DOMAIN-CONTAINING PROTEIN"/>
    <property type="match status" value="1"/>
</dbReference>
<dbReference type="AlphaFoldDB" id="A0AAD3XN94"/>
<dbReference type="InterPro" id="IPR001245">
    <property type="entry name" value="Ser-Thr/Tyr_kinase_cat_dom"/>
</dbReference>
<evidence type="ECO:0000313" key="8">
    <source>
        <dbReference type="Proteomes" id="UP001279734"/>
    </source>
</evidence>
<keyword evidence="1" id="KW-0808">Transferase</keyword>
<dbReference type="Proteomes" id="UP001279734">
    <property type="component" value="Unassembled WGS sequence"/>
</dbReference>
<dbReference type="InterPro" id="IPR011009">
    <property type="entry name" value="Kinase-like_dom_sf"/>
</dbReference>
<keyword evidence="2 4" id="KW-0547">Nucleotide-binding</keyword>
<dbReference type="GO" id="GO:0004674">
    <property type="term" value="F:protein serine/threonine kinase activity"/>
    <property type="evidence" value="ECO:0007669"/>
    <property type="project" value="UniProtKB-KW"/>
</dbReference>
<dbReference type="Pfam" id="PF07714">
    <property type="entry name" value="PK_Tyr_Ser-Thr"/>
    <property type="match status" value="1"/>
</dbReference>
<keyword evidence="1" id="KW-0418">Kinase</keyword>
<feature type="region of interest" description="Disordered" evidence="5">
    <location>
        <begin position="308"/>
        <end position="327"/>
    </location>
</feature>
<dbReference type="Pfam" id="PF03345">
    <property type="entry name" value="OST48_N"/>
    <property type="match status" value="1"/>
</dbReference>
<dbReference type="PROSITE" id="PS00107">
    <property type="entry name" value="PROTEIN_KINASE_ATP"/>
    <property type="match status" value="1"/>
</dbReference>
<feature type="domain" description="Protein kinase" evidence="6">
    <location>
        <begin position="495"/>
        <end position="597"/>
    </location>
</feature>
<accession>A0AAD3XN94</accession>
<evidence type="ECO:0000256" key="4">
    <source>
        <dbReference type="PROSITE-ProRule" id="PRU10141"/>
    </source>
</evidence>
<dbReference type="PANTHER" id="PTHR47989">
    <property type="entry name" value="OS01G0750732 PROTEIN"/>
    <property type="match status" value="1"/>
</dbReference>
<feature type="binding site" evidence="4">
    <location>
        <position position="523"/>
    </location>
    <ligand>
        <name>ATP</name>
        <dbReference type="ChEBI" id="CHEBI:30616"/>
    </ligand>
</feature>
<evidence type="ECO:0000313" key="7">
    <source>
        <dbReference type="EMBL" id="GMH10724.1"/>
    </source>
</evidence>
<dbReference type="Gene3D" id="3.30.200.20">
    <property type="entry name" value="Phosphorylase Kinase, domain 1"/>
    <property type="match status" value="1"/>
</dbReference>
<evidence type="ECO:0000256" key="1">
    <source>
        <dbReference type="ARBA" id="ARBA00022527"/>
    </source>
</evidence>
<name>A0AAD3XN94_NEPGR</name>
<dbReference type="SUPFAM" id="SSF56112">
    <property type="entry name" value="Protein kinase-like (PK-like)"/>
    <property type="match status" value="1"/>
</dbReference>
<proteinExistence type="predicted"/>
<dbReference type="GO" id="GO:0005524">
    <property type="term" value="F:ATP binding"/>
    <property type="evidence" value="ECO:0007669"/>
    <property type="project" value="UniProtKB-UniRule"/>
</dbReference>
<organism evidence="7 8">
    <name type="scientific">Nepenthes gracilis</name>
    <name type="common">Slender pitcher plant</name>
    <dbReference type="NCBI Taxonomy" id="150966"/>
    <lineage>
        <taxon>Eukaryota</taxon>
        <taxon>Viridiplantae</taxon>
        <taxon>Streptophyta</taxon>
        <taxon>Embryophyta</taxon>
        <taxon>Tracheophyta</taxon>
        <taxon>Spermatophyta</taxon>
        <taxon>Magnoliopsida</taxon>
        <taxon>eudicotyledons</taxon>
        <taxon>Gunneridae</taxon>
        <taxon>Pentapetalae</taxon>
        <taxon>Caryophyllales</taxon>
        <taxon>Nepenthaceae</taxon>
        <taxon>Nepenthes</taxon>
    </lineage>
</organism>